<proteinExistence type="predicted"/>
<sequence>MRAKAWKVFDQDKEWFPALTYLNSMPEEDQKNTQCHVGYNSTDNTSPMVCATFAPIPFTIKDIPVTIDVGTSHAQADVGNVLKELMGDAPQPNA</sequence>
<dbReference type="EMBL" id="JGYV01000001">
    <property type="protein sequence ID" value="KFI66051.1"/>
    <property type="molecule type" value="Genomic_DNA"/>
</dbReference>
<dbReference type="Proteomes" id="UP000029067">
    <property type="component" value="Unassembled WGS sequence"/>
</dbReference>
<accession>A0A087B4V1</accession>
<organism evidence="1 2">
    <name type="scientific">Bifidobacterium cuniculi</name>
    <dbReference type="NCBI Taxonomy" id="1688"/>
    <lineage>
        <taxon>Bacteria</taxon>
        <taxon>Bacillati</taxon>
        <taxon>Actinomycetota</taxon>
        <taxon>Actinomycetes</taxon>
        <taxon>Bifidobacteriales</taxon>
        <taxon>Bifidobacteriaceae</taxon>
        <taxon>Bifidobacterium</taxon>
    </lineage>
</organism>
<evidence type="ECO:0000313" key="2">
    <source>
        <dbReference type="Proteomes" id="UP000029067"/>
    </source>
</evidence>
<dbReference type="STRING" id="1688.BCUN_0553"/>
<dbReference type="AlphaFoldDB" id="A0A087B4V1"/>
<protein>
    <submittedName>
        <fullName evidence="1">Uncharacterized protein</fullName>
    </submittedName>
</protein>
<keyword evidence="2" id="KW-1185">Reference proteome</keyword>
<name>A0A087B4V1_9BIFI</name>
<evidence type="ECO:0000313" key="1">
    <source>
        <dbReference type="EMBL" id="KFI66051.1"/>
    </source>
</evidence>
<gene>
    <name evidence="1" type="ORF">BCUN_0553</name>
</gene>
<comment type="caution">
    <text evidence="1">The sequence shown here is derived from an EMBL/GenBank/DDBJ whole genome shotgun (WGS) entry which is preliminary data.</text>
</comment>
<reference evidence="1 2" key="1">
    <citation type="submission" date="2014-03" db="EMBL/GenBank/DDBJ databases">
        <title>Genomics of Bifidobacteria.</title>
        <authorList>
            <person name="Ventura M."/>
            <person name="Milani C."/>
            <person name="Lugli G.A."/>
        </authorList>
    </citation>
    <scope>NUCLEOTIDE SEQUENCE [LARGE SCALE GENOMIC DNA]</scope>
    <source>
        <strain evidence="1 2">LMG 10738</strain>
    </source>
</reference>